<organism evidence="12 13">
    <name type="scientific">Acetatifactor muris</name>
    <dbReference type="NCBI Taxonomy" id="879566"/>
    <lineage>
        <taxon>Bacteria</taxon>
        <taxon>Bacillati</taxon>
        <taxon>Bacillota</taxon>
        <taxon>Clostridia</taxon>
        <taxon>Lachnospirales</taxon>
        <taxon>Lachnospiraceae</taxon>
        <taxon>Acetatifactor</taxon>
    </lineage>
</organism>
<dbReference type="SUPFAM" id="SSF53067">
    <property type="entry name" value="Actin-like ATPase domain"/>
    <property type="match status" value="2"/>
</dbReference>
<dbReference type="EC" id="2.7.1.16" evidence="7 8"/>
<evidence type="ECO:0000259" key="11">
    <source>
        <dbReference type="Pfam" id="PF02782"/>
    </source>
</evidence>
<comment type="pathway">
    <text evidence="7 9">Carbohydrate degradation; L-arabinose degradation via L-ribulose; D-xylulose 5-phosphate from L-arabinose (bacterial route): step 2/3.</text>
</comment>
<dbReference type="OrthoDB" id="9805576at2"/>
<name>A0A2K4ZCA5_9FIRM</name>
<dbReference type="GO" id="GO:0005524">
    <property type="term" value="F:ATP binding"/>
    <property type="evidence" value="ECO:0007669"/>
    <property type="project" value="UniProtKB-UniRule"/>
</dbReference>
<evidence type="ECO:0000256" key="5">
    <source>
        <dbReference type="ARBA" id="ARBA00022935"/>
    </source>
</evidence>
<comment type="similarity">
    <text evidence="7 9">Belongs to the ribulokinase family.</text>
</comment>
<dbReference type="InterPro" id="IPR018484">
    <property type="entry name" value="FGGY_N"/>
</dbReference>
<dbReference type="InterPro" id="IPR005929">
    <property type="entry name" value="Ribulokinase"/>
</dbReference>
<evidence type="ECO:0000313" key="13">
    <source>
        <dbReference type="Proteomes" id="UP000236311"/>
    </source>
</evidence>
<keyword evidence="3 7" id="KW-0418">Kinase</keyword>
<reference evidence="12 13" key="1">
    <citation type="submission" date="2018-01" db="EMBL/GenBank/DDBJ databases">
        <authorList>
            <person name="Gaut B.S."/>
            <person name="Morton B.R."/>
            <person name="Clegg M.T."/>
            <person name="Duvall M.R."/>
        </authorList>
    </citation>
    <scope>NUCLEOTIDE SEQUENCE [LARGE SCALE GENOMIC DNA]</scope>
    <source>
        <strain evidence="12">GP69</strain>
    </source>
</reference>
<dbReference type="PIRSF" id="PIRSF000538">
    <property type="entry name" value="GlpK"/>
    <property type="match status" value="1"/>
</dbReference>
<dbReference type="HAMAP" id="MF_00520">
    <property type="entry name" value="Ribulokinase"/>
    <property type="match status" value="1"/>
</dbReference>
<evidence type="ECO:0000256" key="1">
    <source>
        <dbReference type="ARBA" id="ARBA00022679"/>
    </source>
</evidence>
<gene>
    <name evidence="7 12" type="primary">araB</name>
    <name evidence="12" type="ORF">AMURIS_00777</name>
</gene>
<evidence type="ECO:0000313" key="12">
    <source>
        <dbReference type="EMBL" id="SOY28070.1"/>
    </source>
</evidence>
<dbReference type="AlphaFoldDB" id="A0A2K4ZCA5"/>
<keyword evidence="4 7" id="KW-0067">ATP-binding</keyword>
<dbReference type="InterPro" id="IPR043129">
    <property type="entry name" value="ATPase_NBD"/>
</dbReference>
<feature type="domain" description="Carbohydrate kinase FGGY N-terminal" evidence="10">
    <location>
        <begin position="79"/>
        <end position="300"/>
    </location>
</feature>
<evidence type="ECO:0000256" key="3">
    <source>
        <dbReference type="ARBA" id="ARBA00022777"/>
    </source>
</evidence>
<dbReference type="GO" id="GO:0019150">
    <property type="term" value="F:D-ribulokinase activity"/>
    <property type="evidence" value="ECO:0007669"/>
    <property type="project" value="TreeGrafter"/>
</dbReference>
<dbReference type="GO" id="GO:0019569">
    <property type="term" value="P:L-arabinose catabolic process to D-xylulose 5-phosphate"/>
    <property type="evidence" value="ECO:0007669"/>
    <property type="project" value="UniProtKB-UniRule"/>
</dbReference>
<dbReference type="GO" id="GO:0008741">
    <property type="term" value="F:ribulokinase activity"/>
    <property type="evidence" value="ECO:0007669"/>
    <property type="project" value="UniProtKB-UniRule"/>
</dbReference>
<dbReference type="CDD" id="cd07781">
    <property type="entry name" value="ASKHA_NBD_FGGY_L-RBK"/>
    <property type="match status" value="1"/>
</dbReference>
<dbReference type="Pfam" id="PF00370">
    <property type="entry name" value="FGGY_N"/>
    <property type="match status" value="1"/>
</dbReference>
<keyword evidence="5 7" id="KW-0054">Arabinose catabolism</keyword>
<evidence type="ECO:0000256" key="6">
    <source>
        <dbReference type="ARBA" id="ARBA00023277"/>
    </source>
</evidence>
<sequence length="572" mass="61322">MEDIVGEGYEAKGNKYVIGVDYGTLSARAVLVSVGSGEVMAESIYAYPHGILRRLGETAAGVISEGEAPVGVRGDLPADFALQKIDDYEEALYDTIGAVVRKSGCRAEDVIGIGIDATSSTFLPLSENGEPLCRVEGFRTNPHAQLKLWKHHGAQEQADRITALANERKEKFMMRCGGRVNAEWMLPKLLEIAEKAPEVYEATDNFMEAGDYLVGLLTGEVTRCMCHAGYKLLWNEDDGYPSGEFLKALHPELASLHRKLKGKELRVGACAGKLTLEAAKRLGLKAGTAVAASLIDAHVAVPAVGIDGADSALMILGTSCCMLLCSEKLAYIKGISGCVKNAVLPGLYAYEAGQSAVGDLFDWFVRNCVPGSYEREASEKGISVHTLLSDRASGLAPGESGLVALDWWNGNRSCLADTKLSGMILGLTLRTKPEEIYRALLEAAAFGMKAVFEEFHKGGIAADKLYACGGIVGKNPFMMQLYADILGQTIETCAAEQGSAFGAAVYAAVAAGGQKGGYANVNEAARMMGKGGGRRFEPIPRNVEAYKSLYREYKILHDYFGAGGNEVMHRLR</sequence>
<proteinExistence type="inferred from homology"/>
<evidence type="ECO:0000256" key="7">
    <source>
        <dbReference type="HAMAP-Rule" id="MF_00520"/>
    </source>
</evidence>
<evidence type="ECO:0000256" key="8">
    <source>
        <dbReference type="NCBIfam" id="TIGR01234"/>
    </source>
</evidence>
<dbReference type="PROSITE" id="PS00445">
    <property type="entry name" value="FGGY_KINASES_2"/>
    <property type="match status" value="1"/>
</dbReference>
<dbReference type="InterPro" id="IPR018483">
    <property type="entry name" value="Carb_kinase_FGGY_CS"/>
</dbReference>
<accession>A0A2K4ZCA5</accession>
<evidence type="ECO:0000259" key="10">
    <source>
        <dbReference type="Pfam" id="PF00370"/>
    </source>
</evidence>
<dbReference type="UniPathway" id="UPA00145">
    <property type="reaction ID" value="UER00566"/>
</dbReference>
<dbReference type="EMBL" id="OFSM01000003">
    <property type="protein sequence ID" value="SOY28070.1"/>
    <property type="molecule type" value="Genomic_DNA"/>
</dbReference>
<protein>
    <recommendedName>
        <fullName evidence="7 8">Ribulokinase</fullName>
        <ecNumber evidence="7 8">2.7.1.16</ecNumber>
    </recommendedName>
</protein>
<keyword evidence="13" id="KW-1185">Reference proteome</keyword>
<dbReference type="NCBIfam" id="TIGR01234">
    <property type="entry name" value="L-ribulokinase"/>
    <property type="match status" value="1"/>
</dbReference>
<dbReference type="GO" id="GO:0005737">
    <property type="term" value="C:cytoplasm"/>
    <property type="evidence" value="ECO:0007669"/>
    <property type="project" value="TreeGrafter"/>
</dbReference>
<feature type="domain" description="Carbohydrate kinase FGGY C-terminal" evidence="11">
    <location>
        <begin position="313"/>
        <end position="511"/>
    </location>
</feature>
<dbReference type="InterPro" id="IPR000577">
    <property type="entry name" value="Carb_kinase_FGGY"/>
</dbReference>
<evidence type="ECO:0000256" key="2">
    <source>
        <dbReference type="ARBA" id="ARBA00022741"/>
    </source>
</evidence>
<dbReference type="PANTHER" id="PTHR43435">
    <property type="entry name" value="RIBULOKINASE"/>
    <property type="match status" value="1"/>
</dbReference>
<evidence type="ECO:0000256" key="4">
    <source>
        <dbReference type="ARBA" id="ARBA00022840"/>
    </source>
</evidence>
<keyword evidence="1 7" id="KW-0808">Transferase</keyword>
<dbReference type="RefSeq" id="WP_103238172.1">
    <property type="nucleotide sequence ID" value="NZ_JANJZD010000003.1"/>
</dbReference>
<comment type="catalytic activity">
    <reaction evidence="7">
        <text>D-ribulose + ATP = D-ribulose 5-phosphate + ADP + H(+)</text>
        <dbReference type="Rhea" id="RHEA:17601"/>
        <dbReference type="ChEBI" id="CHEBI:15378"/>
        <dbReference type="ChEBI" id="CHEBI:17173"/>
        <dbReference type="ChEBI" id="CHEBI:30616"/>
        <dbReference type="ChEBI" id="CHEBI:58121"/>
        <dbReference type="ChEBI" id="CHEBI:456216"/>
        <dbReference type="EC" id="2.7.1.16"/>
    </reaction>
</comment>
<dbReference type="Pfam" id="PF02782">
    <property type="entry name" value="FGGY_C"/>
    <property type="match status" value="1"/>
</dbReference>
<dbReference type="Gene3D" id="3.30.420.40">
    <property type="match status" value="2"/>
</dbReference>
<dbReference type="InterPro" id="IPR018485">
    <property type="entry name" value="FGGY_C"/>
</dbReference>
<dbReference type="NCBIfam" id="NF003154">
    <property type="entry name" value="PRK04123.1"/>
    <property type="match status" value="1"/>
</dbReference>
<dbReference type="PANTHER" id="PTHR43435:SF4">
    <property type="entry name" value="FGGY CARBOHYDRATE KINASE DOMAIN-CONTAINING PROTEIN"/>
    <property type="match status" value="1"/>
</dbReference>
<dbReference type="Proteomes" id="UP000236311">
    <property type="component" value="Unassembled WGS sequence"/>
</dbReference>
<keyword evidence="6 7" id="KW-0119">Carbohydrate metabolism</keyword>
<evidence type="ECO:0000256" key="9">
    <source>
        <dbReference type="RuleBase" id="RU003455"/>
    </source>
</evidence>
<comment type="catalytic activity">
    <reaction evidence="7 9">
        <text>L-ribulose + ATP = L-ribulose 5-phosphate + ADP + H(+)</text>
        <dbReference type="Rhea" id="RHEA:22072"/>
        <dbReference type="ChEBI" id="CHEBI:15378"/>
        <dbReference type="ChEBI" id="CHEBI:16880"/>
        <dbReference type="ChEBI" id="CHEBI:30616"/>
        <dbReference type="ChEBI" id="CHEBI:58226"/>
        <dbReference type="ChEBI" id="CHEBI:456216"/>
        <dbReference type="EC" id="2.7.1.16"/>
    </reaction>
</comment>
<keyword evidence="2 7" id="KW-0547">Nucleotide-binding</keyword>